<reference evidence="2 3" key="1">
    <citation type="submission" date="2019-07" db="EMBL/GenBank/DDBJ databases">
        <title>Whole genome shotgun sequence of Empedobacter brevis NBRC 14943.</title>
        <authorList>
            <person name="Hosoyama A."/>
            <person name="Uohara A."/>
            <person name="Ohji S."/>
            <person name="Ichikawa N."/>
        </authorList>
    </citation>
    <scope>NUCLEOTIDE SEQUENCE [LARGE SCALE GENOMIC DNA]</scope>
    <source>
        <strain evidence="2 3">NBRC 14943</strain>
    </source>
</reference>
<dbReference type="AlphaFoldDB" id="A0A511NCM0"/>
<dbReference type="SMART" id="SM00867">
    <property type="entry name" value="YceI"/>
    <property type="match status" value="1"/>
</dbReference>
<evidence type="ECO:0000259" key="1">
    <source>
        <dbReference type="SMART" id="SM00867"/>
    </source>
</evidence>
<dbReference type="PANTHER" id="PTHR34406:SF1">
    <property type="entry name" value="PROTEIN YCEI"/>
    <property type="match status" value="1"/>
</dbReference>
<dbReference type="Pfam" id="PF04264">
    <property type="entry name" value="YceI"/>
    <property type="match status" value="1"/>
</dbReference>
<sequence>MTTFNIQPASSTVNWTGKKILGLHTGTINIKNGFLLFENNLLNDGEIVIDMTSIIITDIADKSVYKEFFDHLNNDDFFAVDQFKTASLKITNSEKINEQYKIFGDLTIKDITHPVKFVATIEIFTDFVHALGEIKIDRTLYNIKYGSGKFISNLGDKLIYDEFVLQFKLVGQK</sequence>
<dbReference type="OrthoDB" id="951410at2"/>
<keyword evidence="3" id="KW-1185">Reference proteome</keyword>
<comment type="caution">
    <text evidence="2">The sequence shown here is derived from an EMBL/GenBank/DDBJ whole genome shotgun (WGS) entry which is preliminary data.</text>
</comment>
<proteinExistence type="predicted"/>
<dbReference type="EMBL" id="BJXC01000001">
    <property type="protein sequence ID" value="GEM50569.1"/>
    <property type="molecule type" value="Genomic_DNA"/>
</dbReference>
<dbReference type="InterPro" id="IPR036761">
    <property type="entry name" value="TTHA0802/YceI-like_sf"/>
</dbReference>
<dbReference type="RefSeq" id="WP_019973863.1">
    <property type="nucleotide sequence ID" value="NZ_BJXC01000001.1"/>
</dbReference>
<evidence type="ECO:0000313" key="3">
    <source>
        <dbReference type="Proteomes" id="UP000321245"/>
    </source>
</evidence>
<protein>
    <recommendedName>
        <fullName evidence="1">Lipid/polyisoprenoid-binding YceI-like domain-containing protein</fullName>
    </recommendedName>
</protein>
<feature type="domain" description="Lipid/polyisoprenoid-binding YceI-like" evidence="1">
    <location>
        <begin position="3"/>
        <end position="172"/>
    </location>
</feature>
<accession>A0A511NCM0</accession>
<evidence type="ECO:0000313" key="2">
    <source>
        <dbReference type="EMBL" id="GEM50569.1"/>
    </source>
</evidence>
<name>A0A511NCM0_9FLAO</name>
<dbReference type="PANTHER" id="PTHR34406">
    <property type="entry name" value="PROTEIN YCEI"/>
    <property type="match status" value="1"/>
</dbReference>
<dbReference type="InterPro" id="IPR007372">
    <property type="entry name" value="Lipid/polyisoprenoid-bd_YceI"/>
</dbReference>
<dbReference type="GeneID" id="84648647"/>
<dbReference type="Gene3D" id="2.40.128.110">
    <property type="entry name" value="Lipid/polyisoprenoid-binding, YceI-like"/>
    <property type="match status" value="1"/>
</dbReference>
<gene>
    <name evidence="2" type="ORF">EB1_03590</name>
</gene>
<organism evidence="2 3">
    <name type="scientific">Empedobacter brevis NBRC 14943 = ATCC 43319</name>
    <dbReference type="NCBI Taxonomy" id="1218108"/>
    <lineage>
        <taxon>Bacteria</taxon>
        <taxon>Pseudomonadati</taxon>
        <taxon>Bacteroidota</taxon>
        <taxon>Flavobacteriia</taxon>
        <taxon>Flavobacteriales</taxon>
        <taxon>Weeksellaceae</taxon>
        <taxon>Empedobacter</taxon>
    </lineage>
</organism>
<dbReference type="STRING" id="1218108.GCA_000382425_00359"/>
<dbReference type="SUPFAM" id="SSF101874">
    <property type="entry name" value="YceI-like"/>
    <property type="match status" value="1"/>
</dbReference>
<dbReference type="Proteomes" id="UP000321245">
    <property type="component" value="Unassembled WGS sequence"/>
</dbReference>